<evidence type="ECO:0000313" key="5">
    <source>
        <dbReference type="Proteomes" id="UP001143981"/>
    </source>
</evidence>
<dbReference type="InterPro" id="IPR008251">
    <property type="entry name" value="Chromo_shadow_dom"/>
</dbReference>
<dbReference type="Proteomes" id="UP001143981">
    <property type="component" value="Unassembled WGS sequence"/>
</dbReference>
<dbReference type="GO" id="GO:0005634">
    <property type="term" value="C:nucleus"/>
    <property type="evidence" value="ECO:0007669"/>
    <property type="project" value="UniProtKB-SubCell"/>
</dbReference>
<proteinExistence type="predicted"/>
<dbReference type="InterPro" id="IPR016197">
    <property type="entry name" value="Chromo-like_dom_sf"/>
</dbReference>
<organism evidence="4 5">
    <name type="scientific">Coemansia biformis</name>
    <dbReference type="NCBI Taxonomy" id="1286918"/>
    <lineage>
        <taxon>Eukaryota</taxon>
        <taxon>Fungi</taxon>
        <taxon>Fungi incertae sedis</taxon>
        <taxon>Zoopagomycota</taxon>
        <taxon>Kickxellomycotina</taxon>
        <taxon>Kickxellomycetes</taxon>
        <taxon>Kickxellales</taxon>
        <taxon>Kickxellaceae</taxon>
        <taxon>Coemansia</taxon>
    </lineage>
</organism>
<dbReference type="AlphaFoldDB" id="A0A9W7XZW6"/>
<dbReference type="CDD" id="cd18657">
    <property type="entry name" value="CSD_Swi6"/>
    <property type="match status" value="1"/>
</dbReference>
<name>A0A9W7XZW6_9FUNG</name>
<dbReference type="Pfam" id="PF01393">
    <property type="entry name" value="Chromo_shadow"/>
    <property type="match status" value="1"/>
</dbReference>
<dbReference type="SUPFAM" id="SSF54160">
    <property type="entry name" value="Chromo domain-like"/>
    <property type="match status" value="1"/>
</dbReference>
<gene>
    <name evidence="4" type="ORF">LPJ61_006050</name>
</gene>
<evidence type="ECO:0000313" key="4">
    <source>
        <dbReference type="EMBL" id="KAJ1721382.1"/>
    </source>
</evidence>
<comment type="caution">
    <text evidence="4">The sequence shown here is derived from an EMBL/GenBank/DDBJ whole genome shotgun (WGS) entry which is preliminary data.</text>
</comment>
<protein>
    <recommendedName>
        <fullName evidence="3">Chromo shadow domain-containing protein</fullName>
    </recommendedName>
</protein>
<evidence type="ECO:0000256" key="2">
    <source>
        <dbReference type="ARBA" id="ARBA00023242"/>
    </source>
</evidence>
<evidence type="ECO:0000259" key="3">
    <source>
        <dbReference type="SMART" id="SM00300"/>
    </source>
</evidence>
<evidence type="ECO:0000256" key="1">
    <source>
        <dbReference type="ARBA" id="ARBA00004123"/>
    </source>
</evidence>
<accession>A0A9W7XZW6</accession>
<sequence length="76" mass="8860">MRTDAETSPSDAPEDEDWEPLVDEINTIDRAQDGSLVVYICWKNGKSTEHPAEVAYKRCPQKMLQFYEGRLRFRPK</sequence>
<dbReference type="SMART" id="SM00300">
    <property type="entry name" value="ChSh"/>
    <property type="match status" value="1"/>
</dbReference>
<reference evidence="4" key="1">
    <citation type="submission" date="2022-07" db="EMBL/GenBank/DDBJ databases">
        <title>Phylogenomic reconstructions and comparative analyses of Kickxellomycotina fungi.</title>
        <authorList>
            <person name="Reynolds N.K."/>
            <person name="Stajich J.E."/>
            <person name="Barry K."/>
            <person name="Grigoriev I.V."/>
            <person name="Crous P."/>
            <person name="Smith M.E."/>
        </authorList>
    </citation>
    <scope>NUCLEOTIDE SEQUENCE</scope>
    <source>
        <strain evidence="4">BCRC 34381</strain>
    </source>
</reference>
<keyword evidence="5" id="KW-1185">Reference proteome</keyword>
<dbReference type="EMBL" id="JANBOI010002509">
    <property type="protein sequence ID" value="KAJ1721382.1"/>
    <property type="molecule type" value="Genomic_DNA"/>
</dbReference>
<comment type="subcellular location">
    <subcellularLocation>
        <location evidence="1">Nucleus</location>
    </subcellularLocation>
</comment>
<dbReference type="Gene3D" id="2.40.50.40">
    <property type="match status" value="1"/>
</dbReference>
<dbReference type="OrthoDB" id="2162520at2759"/>
<keyword evidence="2" id="KW-0539">Nucleus</keyword>
<feature type="domain" description="Chromo shadow" evidence="3">
    <location>
        <begin position="10"/>
        <end position="76"/>
    </location>
</feature>